<dbReference type="SUPFAM" id="SSF55729">
    <property type="entry name" value="Acyl-CoA N-acyltransferases (Nat)"/>
    <property type="match status" value="1"/>
</dbReference>
<dbReference type="AlphaFoldDB" id="A0A418WK65"/>
<dbReference type="OrthoDB" id="5295305at2"/>
<dbReference type="Gene3D" id="3.40.630.30">
    <property type="match status" value="1"/>
</dbReference>
<keyword evidence="2" id="KW-0808">Transferase</keyword>
<evidence type="ECO:0000313" key="2">
    <source>
        <dbReference type="EMBL" id="RJF90405.1"/>
    </source>
</evidence>
<dbReference type="PANTHER" id="PTHR43610">
    <property type="entry name" value="BLL6696 PROTEIN"/>
    <property type="match status" value="1"/>
</dbReference>
<sequence length="178" mass="20175">MSLGVSLSRDRVVLEPWHETYAEGLRAACAEDNAIWEIYPICLSGEHFDASLDNFLSRPNWIHFVVLDGDRVVGMTNFINPDAKNGVVEIGGTYIAPSVRGSGFNRMMKTLMIEHAFAQGYRRIELRVDLRNTRSQRAVEKLGAVREGVLRKNMITWTGHLRDTVVFGLLKDEWVAVR</sequence>
<name>A0A418WK65_9SPHN</name>
<proteinExistence type="predicted"/>
<dbReference type="Pfam" id="PF13302">
    <property type="entry name" value="Acetyltransf_3"/>
    <property type="match status" value="1"/>
</dbReference>
<dbReference type="EMBL" id="QYUM01000003">
    <property type="protein sequence ID" value="RJF90405.1"/>
    <property type="molecule type" value="Genomic_DNA"/>
</dbReference>
<comment type="caution">
    <text evidence="2">The sequence shown here is derived from an EMBL/GenBank/DDBJ whole genome shotgun (WGS) entry which is preliminary data.</text>
</comment>
<dbReference type="InterPro" id="IPR000182">
    <property type="entry name" value="GNAT_dom"/>
</dbReference>
<dbReference type="CDD" id="cd04301">
    <property type="entry name" value="NAT_SF"/>
    <property type="match status" value="1"/>
</dbReference>
<keyword evidence="3" id="KW-1185">Reference proteome</keyword>
<feature type="domain" description="N-acetyltransferase" evidence="1">
    <location>
        <begin position="22"/>
        <end position="172"/>
    </location>
</feature>
<evidence type="ECO:0000259" key="1">
    <source>
        <dbReference type="PROSITE" id="PS51186"/>
    </source>
</evidence>
<evidence type="ECO:0000313" key="3">
    <source>
        <dbReference type="Proteomes" id="UP000286100"/>
    </source>
</evidence>
<dbReference type="Proteomes" id="UP000286100">
    <property type="component" value="Unassembled WGS sequence"/>
</dbReference>
<dbReference type="PANTHER" id="PTHR43610:SF1">
    <property type="entry name" value="N-ACETYLTRANSFERASE DOMAIN-CONTAINING PROTEIN"/>
    <property type="match status" value="1"/>
</dbReference>
<protein>
    <submittedName>
        <fullName evidence="2">N-acetyltransferase</fullName>
    </submittedName>
</protein>
<organism evidence="2 3">
    <name type="scientific">Sphingomonas cavernae</name>
    <dbReference type="NCBI Taxonomy" id="2320861"/>
    <lineage>
        <taxon>Bacteria</taxon>
        <taxon>Pseudomonadati</taxon>
        <taxon>Pseudomonadota</taxon>
        <taxon>Alphaproteobacteria</taxon>
        <taxon>Sphingomonadales</taxon>
        <taxon>Sphingomonadaceae</taxon>
        <taxon>Sphingomonas</taxon>
    </lineage>
</organism>
<reference evidence="2 3" key="1">
    <citation type="submission" date="2018-09" db="EMBL/GenBank/DDBJ databases">
        <authorList>
            <person name="Zhu H."/>
        </authorList>
    </citation>
    <scope>NUCLEOTIDE SEQUENCE [LARGE SCALE GENOMIC DNA]</scope>
    <source>
        <strain evidence="2 3">K2R01-6</strain>
    </source>
</reference>
<dbReference type="GO" id="GO:0016747">
    <property type="term" value="F:acyltransferase activity, transferring groups other than amino-acyl groups"/>
    <property type="evidence" value="ECO:0007669"/>
    <property type="project" value="InterPro"/>
</dbReference>
<gene>
    <name evidence="2" type="ORF">D3876_09145</name>
</gene>
<accession>A0A418WK65</accession>
<dbReference type="InterPro" id="IPR016181">
    <property type="entry name" value="Acyl_CoA_acyltransferase"/>
</dbReference>
<dbReference type="PROSITE" id="PS51186">
    <property type="entry name" value="GNAT"/>
    <property type="match status" value="1"/>
</dbReference>